<organism evidence="1 2">
    <name type="scientific">Peronosclerospora sorghi</name>
    <dbReference type="NCBI Taxonomy" id="230839"/>
    <lineage>
        <taxon>Eukaryota</taxon>
        <taxon>Sar</taxon>
        <taxon>Stramenopiles</taxon>
        <taxon>Oomycota</taxon>
        <taxon>Peronosporomycetes</taxon>
        <taxon>Peronosporales</taxon>
        <taxon>Peronosporaceae</taxon>
        <taxon>Peronosclerospora</taxon>
    </lineage>
</organism>
<sequence length="178" mass="19458">MEKERKRQDKLRLNNSRNRSLNASMKADLLGLQTPFIRTLMCSNSSQLTSPAKSGVMNKPITQGFPLVIVHSCTKVVVVPGAIVFTRMPNEERSLESVNVIPTIALLLAAYASCPICPSYAAILAVLMITPRSTLDSGRIFDMLLGQVNSNKGKLVFMTLTFAIPLTPLTVQLRGGLR</sequence>
<evidence type="ECO:0000313" key="1">
    <source>
        <dbReference type="EMBL" id="KAI9922019.1"/>
    </source>
</evidence>
<gene>
    <name evidence="1" type="ORF">PsorP6_000508</name>
</gene>
<protein>
    <submittedName>
        <fullName evidence="1">Uncharacterized protein</fullName>
    </submittedName>
</protein>
<accession>A0ACC0WTD7</accession>
<keyword evidence="2" id="KW-1185">Reference proteome</keyword>
<name>A0ACC0WTD7_9STRA</name>
<reference evidence="1 2" key="1">
    <citation type="journal article" date="2022" name="bioRxiv">
        <title>The genome of the oomycete Peronosclerospora sorghi, a cosmopolitan pathogen of maize and sorghum, is inflated with dispersed pseudogenes.</title>
        <authorList>
            <person name="Fletcher K."/>
            <person name="Martin F."/>
            <person name="Isakeit T."/>
            <person name="Cavanaugh K."/>
            <person name="Magill C."/>
            <person name="Michelmore R."/>
        </authorList>
    </citation>
    <scope>NUCLEOTIDE SEQUENCE [LARGE SCALE GENOMIC DNA]</scope>
    <source>
        <strain evidence="1">P6</strain>
    </source>
</reference>
<dbReference type="Proteomes" id="UP001163321">
    <property type="component" value="Chromosome 1"/>
</dbReference>
<evidence type="ECO:0000313" key="2">
    <source>
        <dbReference type="Proteomes" id="UP001163321"/>
    </source>
</evidence>
<comment type="caution">
    <text evidence="1">The sequence shown here is derived from an EMBL/GenBank/DDBJ whole genome shotgun (WGS) entry which is preliminary data.</text>
</comment>
<dbReference type="EMBL" id="CM047580">
    <property type="protein sequence ID" value="KAI9922019.1"/>
    <property type="molecule type" value="Genomic_DNA"/>
</dbReference>
<proteinExistence type="predicted"/>